<feature type="compositionally biased region" description="Gly residues" evidence="1">
    <location>
        <begin position="316"/>
        <end position="329"/>
    </location>
</feature>
<proteinExistence type="predicted"/>
<feature type="compositionally biased region" description="Low complexity" evidence="1">
    <location>
        <begin position="239"/>
        <end position="280"/>
    </location>
</feature>
<feature type="region of interest" description="Disordered" evidence="1">
    <location>
        <begin position="349"/>
        <end position="422"/>
    </location>
</feature>
<feature type="compositionally biased region" description="Pro residues" evidence="1">
    <location>
        <begin position="55"/>
        <end position="67"/>
    </location>
</feature>
<protein>
    <submittedName>
        <fullName evidence="2">Uncharacterized protein</fullName>
    </submittedName>
</protein>
<feature type="region of interest" description="Disordered" evidence="1">
    <location>
        <begin position="689"/>
        <end position="770"/>
    </location>
</feature>
<accession>D8LAV2</accession>
<dbReference type="OrthoDB" id="10446014at2759"/>
<feature type="compositionally biased region" description="Low complexity" evidence="1">
    <location>
        <begin position="93"/>
        <end position="110"/>
    </location>
</feature>
<feature type="region of interest" description="Disordered" evidence="1">
    <location>
        <begin position="1"/>
        <end position="132"/>
    </location>
</feature>
<feature type="compositionally biased region" description="Low complexity" evidence="1">
    <location>
        <begin position="749"/>
        <end position="759"/>
    </location>
</feature>
<dbReference type="AlphaFoldDB" id="D8LAV2"/>
<evidence type="ECO:0000256" key="1">
    <source>
        <dbReference type="SAM" id="MobiDB-lite"/>
    </source>
</evidence>
<evidence type="ECO:0000313" key="3">
    <source>
        <dbReference type="Proteomes" id="UP000002630"/>
    </source>
</evidence>
<feature type="compositionally biased region" description="Basic residues" evidence="1">
    <location>
        <begin position="689"/>
        <end position="705"/>
    </location>
</feature>
<gene>
    <name evidence="2" type="ORF">Esi_0000_0044</name>
</gene>
<feature type="region of interest" description="Disordered" evidence="1">
    <location>
        <begin position="627"/>
        <end position="651"/>
    </location>
</feature>
<organism evidence="2 3">
    <name type="scientific">Ectocarpus siliculosus</name>
    <name type="common">Brown alga</name>
    <name type="synonym">Conferva siliculosa</name>
    <dbReference type="NCBI Taxonomy" id="2880"/>
    <lineage>
        <taxon>Eukaryota</taxon>
        <taxon>Sar</taxon>
        <taxon>Stramenopiles</taxon>
        <taxon>Ochrophyta</taxon>
        <taxon>PX clade</taxon>
        <taxon>Phaeophyceae</taxon>
        <taxon>Ectocarpales</taxon>
        <taxon>Ectocarpaceae</taxon>
        <taxon>Ectocarpus</taxon>
    </lineage>
</organism>
<sequence>MTEPVDPSIAGSAGPSDVALEERTASRSKGPNRTGVEPTTHPAPPKGSTNEPAGRGPPAPTAAPPARTPRVELPHSEQTMAAALVAPSVVTQSTPAATVPPRAASRSRSPPRSPPPTAVRGSTAPPPPCVAAPSPPAPPAYLAAGVLPFCVLGGDLLFLLGQQLRFHSRVRGRSFPEMGGGSTTPVAAEDEGRVASAAARQLPPSIETTPLPSGAPPPPPPPTPVWRPRRGPRAKVSLSLSPGSSGSASSGHPPGDASPSPPAVAGAAAAAAAGAQASRETAAKVEEAAPSASFPVAGASRDGTEHGMQTGARGARAGGGAPMGGGEFGMAGKRSEMVALAVQENDLEAATDSPCGAGDPSAAHGAAVKNGPRSGGINPEDGSSNTAVLPEEDPPAATGDPHPPVEETAAAPGQGTVPAGLLWSDFGGAREASDADAEETASREFAEESFGIFHGVRLESDSVARSQATMSSALRDPSLRGKRVFECRNGGYVMFVAEVDFVPDLMINLARKEIVGEDGSGPDAVGVQGECWGSGQGQASSPGFSEKTDFAWVPASVLLRAMRESRNRSTRKVVVKLGGCRYLRLFHKFVISLWGLDLAAVIQAASTPLQGRRASLPRPRTLLVKSNAEPISRCDSNQDETGGESSDGATSAERCAAIRGIDCVRPSFLSGRKRTSLGIIDGRRDRRWDRRRQGRSGERRRRNRERIRATLNGGGGDAGDGPRSGRSRKSGAACRKRRRQCKQARRLKAAAMAEAAEAARVPSTAVPPEA</sequence>
<dbReference type="EMBL" id="FN647682">
    <property type="protein sequence ID" value="CBN76461.1"/>
    <property type="molecule type" value="Genomic_DNA"/>
</dbReference>
<dbReference type="Proteomes" id="UP000002630">
    <property type="component" value="Linkage Group LG01"/>
</dbReference>
<name>D8LAV2_ECTSI</name>
<reference evidence="2 3" key="1">
    <citation type="journal article" date="2010" name="Nature">
        <title>The Ectocarpus genome and the independent evolution of multicellularity in brown algae.</title>
        <authorList>
            <person name="Cock J.M."/>
            <person name="Sterck L."/>
            <person name="Rouze P."/>
            <person name="Scornet D."/>
            <person name="Allen A.E."/>
            <person name="Amoutzias G."/>
            <person name="Anthouard V."/>
            <person name="Artiguenave F."/>
            <person name="Aury J.M."/>
            <person name="Badger J.H."/>
            <person name="Beszteri B."/>
            <person name="Billiau K."/>
            <person name="Bonnet E."/>
            <person name="Bothwell J.H."/>
            <person name="Bowler C."/>
            <person name="Boyen C."/>
            <person name="Brownlee C."/>
            <person name="Carrano C.J."/>
            <person name="Charrier B."/>
            <person name="Cho G.Y."/>
            <person name="Coelho S.M."/>
            <person name="Collen J."/>
            <person name="Corre E."/>
            <person name="Da Silva C."/>
            <person name="Delage L."/>
            <person name="Delaroque N."/>
            <person name="Dittami S.M."/>
            <person name="Doulbeau S."/>
            <person name="Elias M."/>
            <person name="Farnham G."/>
            <person name="Gachon C.M."/>
            <person name="Gschloessl B."/>
            <person name="Heesch S."/>
            <person name="Jabbari K."/>
            <person name="Jubin C."/>
            <person name="Kawai H."/>
            <person name="Kimura K."/>
            <person name="Kloareg B."/>
            <person name="Kupper F.C."/>
            <person name="Lang D."/>
            <person name="Le Bail A."/>
            <person name="Leblanc C."/>
            <person name="Lerouge P."/>
            <person name="Lohr M."/>
            <person name="Lopez P.J."/>
            <person name="Martens C."/>
            <person name="Maumus F."/>
            <person name="Michel G."/>
            <person name="Miranda-Saavedra D."/>
            <person name="Morales J."/>
            <person name="Moreau H."/>
            <person name="Motomura T."/>
            <person name="Nagasato C."/>
            <person name="Napoli C.A."/>
            <person name="Nelson D.R."/>
            <person name="Nyvall-Collen P."/>
            <person name="Peters A.F."/>
            <person name="Pommier C."/>
            <person name="Potin P."/>
            <person name="Poulain J."/>
            <person name="Quesneville H."/>
            <person name="Read B."/>
            <person name="Rensing S.A."/>
            <person name="Ritter A."/>
            <person name="Rousvoal S."/>
            <person name="Samanta M."/>
            <person name="Samson G."/>
            <person name="Schroeder D.C."/>
            <person name="Segurens B."/>
            <person name="Strittmatter M."/>
            <person name="Tonon T."/>
            <person name="Tregear J.W."/>
            <person name="Valentin K."/>
            <person name="von Dassow P."/>
            <person name="Yamagishi T."/>
            <person name="Van de Peer Y."/>
            <person name="Wincker P."/>
        </authorList>
    </citation>
    <scope>NUCLEOTIDE SEQUENCE [LARGE SCALE GENOMIC DNA]</scope>
    <source>
        <strain evidence="3">Ec32 / CCAP1310/4</strain>
    </source>
</reference>
<feature type="region of interest" description="Disordered" evidence="1">
    <location>
        <begin position="172"/>
        <end position="330"/>
    </location>
</feature>
<feature type="compositionally biased region" description="Basic residues" evidence="1">
    <location>
        <begin position="725"/>
        <end position="748"/>
    </location>
</feature>
<keyword evidence="3" id="KW-1185">Reference proteome</keyword>
<evidence type="ECO:0000313" key="2">
    <source>
        <dbReference type="EMBL" id="CBN76461.1"/>
    </source>
</evidence>
<feature type="compositionally biased region" description="Pro residues" evidence="1">
    <location>
        <begin position="213"/>
        <end position="225"/>
    </location>
</feature>
<dbReference type="InParanoid" id="D8LAV2"/>
<dbReference type="EMBL" id="FN649726">
    <property type="protein sequence ID" value="CBN76461.1"/>
    <property type="molecule type" value="Genomic_DNA"/>
</dbReference>